<feature type="transmembrane region" description="Helical" evidence="6">
    <location>
        <begin position="259"/>
        <end position="278"/>
    </location>
</feature>
<dbReference type="InterPro" id="IPR000620">
    <property type="entry name" value="EamA_dom"/>
</dbReference>
<feature type="transmembrane region" description="Helical" evidence="6">
    <location>
        <begin position="39"/>
        <end position="59"/>
    </location>
</feature>
<feature type="transmembrane region" description="Helical" evidence="6">
    <location>
        <begin position="160"/>
        <end position="180"/>
    </location>
</feature>
<feature type="transmembrane region" description="Helical" evidence="6">
    <location>
        <begin position="65"/>
        <end position="88"/>
    </location>
</feature>
<gene>
    <name evidence="8" type="ORF">GGQ64_003747</name>
</gene>
<dbReference type="RefSeq" id="WP_183806750.1">
    <property type="nucleotide sequence ID" value="NZ_JACIEE010000007.1"/>
</dbReference>
<comment type="similarity">
    <text evidence="2">Belongs to the EamA transporter family.</text>
</comment>
<dbReference type="InterPro" id="IPR037185">
    <property type="entry name" value="EmrE-like"/>
</dbReference>
<evidence type="ECO:0000256" key="3">
    <source>
        <dbReference type="ARBA" id="ARBA00022692"/>
    </source>
</evidence>
<feature type="transmembrane region" description="Helical" evidence="6">
    <location>
        <begin position="200"/>
        <end position="221"/>
    </location>
</feature>
<keyword evidence="9" id="KW-1185">Reference proteome</keyword>
<feature type="transmembrane region" description="Helical" evidence="6">
    <location>
        <begin position="119"/>
        <end position="139"/>
    </location>
</feature>
<feature type="transmembrane region" description="Helical" evidence="6">
    <location>
        <begin position="6"/>
        <end position="27"/>
    </location>
</feature>
<keyword evidence="4 6" id="KW-1133">Transmembrane helix</keyword>
<evidence type="ECO:0000256" key="2">
    <source>
        <dbReference type="ARBA" id="ARBA00007362"/>
    </source>
</evidence>
<evidence type="ECO:0000259" key="7">
    <source>
        <dbReference type="Pfam" id="PF00892"/>
    </source>
</evidence>
<feature type="domain" description="EamA" evidence="7">
    <location>
        <begin position="5"/>
        <end position="135"/>
    </location>
</feature>
<dbReference type="SUPFAM" id="SSF103481">
    <property type="entry name" value="Multidrug resistance efflux transporter EmrE"/>
    <property type="match status" value="2"/>
</dbReference>
<dbReference type="AlphaFoldDB" id="A0A7W6GKS8"/>
<keyword evidence="3 6" id="KW-0812">Transmembrane</keyword>
<dbReference type="GO" id="GO:0016020">
    <property type="term" value="C:membrane"/>
    <property type="evidence" value="ECO:0007669"/>
    <property type="project" value="UniProtKB-SubCell"/>
</dbReference>
<evidence type="ECO:0000313" key="8">
    <source>
        <dbReference type="EMBL" id="MBB3978513.1"/>
    </source>
</evidence>
<dbReference type="InterPro" id="IPR050638">
    <property type="entry name" value="AA-Vitamin_Transporters"/>
</dbReference>
<evidence type="ECO:0000256" key="1">
    <source>
        <dbReference type="ARBA" id="ARBA00004141"/>
    </source>
</evidence>
<keyword evidence="5 6" id="KW-0472">Membrane</keyword>
<protein>
    <submittedName>
        <fullName evidence="8">Drug/metabolite transporter (DMT)-like permease</fullName>
    </submittedName>
</protein>
<evidence type="ECO:0000256" key="6">
    <source>
        <dbReference type="SAM" id="Phobius"/>
    </source>
</evidence>
<feature type="domain" description="EamA" evidence="7">
    <location>
        <begin position="166"/>
        <end position="304"/>
    </location>
</feature>
<evidence type="ECO:0000256" key="5">
    <source>
        <dbReference type="ARBA" id="ARBA00023136"/>
    </source>
</evidence>
<dbReference type="Proteomes" id="UP000574761">
    <property type="component" value="Unassembled WGS sequence"/>
</dbReference>
<evidence type="ECO:0000256" key="4">
    <source>
        <dbReference type="ARBA" id="ARBA00022989"/>
    </source>
</evidence>
<proteinExistence type="inferred from homology"/>
<accession>A0A7W6GKS8</accession>
<evidence type="ECO:0000313" key="9">
    <source>
        <dbReference type="Proteomes" id="UP000574761"/>
    </source>
</evidence>
<sequence length="311" mass="31226">MFLSEILAISAAACIALSGMIIGELAGRIPLLVLTRWQMVASFLMTGAASLAVGGWLTISPWQVGALALSSLFGIIIASTTYFAAIFIAGPRRTALLFSLTAPFALLFGYLWLGETVSAQQGLGIALVLAGILLAIGAGKMGKAGKAGRRHASADAASPTSRLAALGVALGVVTALGQALGSLAARPAMAAGAEPFTAMAIRSGIAAVFFIALVPLGVPGAKSTVVLPMRTRLLAIASAFFGTGLGMSLLMAALAHGNVGIVSTLSSLTPVLILPMVWARTGRVPSASAWAGALLAVAGTGLISLKIGLAH</sequence>
<organism evidence="8 9">
    <name type="scientific">Mycoplana azooxidifex</name>
    <dbReference type="NCBI Taxonomy" id="1636188"/>
    <lineage>
        <taxon>Bacteria</taxon>
        <taxon>Pseudomonadati</taxon>
        <taxon>Pseudomonadota</taxon>
        <taxon>Alphaproteobacteria</taxon>
        <taxon>Hyphomicrobiales</taxon>
        <taxon>Rhizobiaceae</taxon>
        <taxon>Mycoplana</taxon>
    </lineage>
</organism>
<comment type="caution">
    <text evidence="8">The sequence shown here is derived from an EMBL/GenBank/DDBJ whole genome shotgun (WGS) entry which is preliminary data.</text>
</comment>
<dbReference type="Pfam" id="PF00892">
    <property type="entry name" value="EamA"/>
    <property type="match status" value="2"/>
</dbReference>
<feature type="transmembrane region" description="Helical" evidence="6">
    <location>
        <begin position="233"/>
        <end position="253"/>
    </location>
</feature>
<feature type="transmembrane region" description="Helical" evidence="6">
    <location>
        <begin position="290"/>
        <end position="309"/>
    </location>
</feature>
<dbReference type="PANTHER" id="PTHR32322:SF2">
    <property type="entry name" value="EAMA DOMAIN-CONTAINING PROTEIN"/>
    <property type="match status" value="1"/>
</dbReference>
<comment type="subcellular location">
    <subcellularLocation>
        <location evidence="1">Membrane</location>
        <topology evidence="1">Multi-pass membrane protein</topology>
    </subcellularLocation>
</comment>
<dbReference type="PANTHER" id="PTHR32322">
    <property type="entry name" value="INNER MEMBRANE TRANSPORTER"/>
    <property type="match status" value="1"/>
</dbReference>
<dbReference type="EMBL" id="JACIEE010000007">
    <property type="protein sequence ID" value="MBB3978513.1"/>
    <property type="molecule type" value="Genomic_DNA"/>
</dbReference>
<reference evidence="8 9" key="1">
    <citation type="submission" date="2020-08" db="EMBL/GenBank/DDBJ databases">
        <title>Genomic Encyclopedia of Type Strains, Phase IV (KMG-IV): sequencing the most valuable type-strain genomes for metagenomic binning, comparative biology and taxonomic classification.</title>
        <authorList>
            <person name="Goeker M."/>
        </authorList>
    </citation>
    <scope>NUCLEOTIDE SEQUENCE [LARGE SCALE GENOMIC DNA]</scope>
    <source>
        <strain evidence="8 9">DSM 100211</strain>
    </source>
</reference>
<feature type="transmembrane region" description="Helical" evidence="6">
    <location>
        <begin position="95"/>
        <end position="113"/>
    </location>
</feature>
<name>A0A7W6GKS8_9HYPH</name>